<dbReference type="EMBL" id="BMAW01130577">
    <property type="protein sequence ID" value="GFU35672.1"/>
    <property type="molecule type" value="Genomic_DNA"/>
</dbReference>
<dbReference type="Proteomes" id="UP000887013">
    <property type="component" value="Unassembled WGS sequence"/>
</dbReference>
<evidence type="ECO:0000313" key="2">
    <source>
        <dbReference type="Proteomes" id="UP000887013"/>
    </source>
</evidence>
<sequence>MTTPRLINRFKNIDYSLRCRFVKCANNHYFNCRRKLLASRRGVNHVARARAVRRECYTPGEHFAAAEDNAATERAAESDPRFLAKLFIKKRCLYDLAAEEGKAIQGVQEIYPEWQPEEPRPFVVFSERKLPVTGWDPSRDSYIRFQFPMQTRDVLILDAIPVFEEEPGVCQVPSCGRVDPRPPPSTHDDVFSFLTRIERHRQKDPPRCARAEESDDSRFRLLGAFPDPTD</sequence>
<reference evidence="1" key="1">
    <citation type="submission" date="2020-08" db="EMBL/GenBank/DDBJ databases">
        <title>Multicomponent nature underlies the extraordinary mechanical properties of spider dragline silk.</title>
        <authorList>
            <person name="Kono N."/>
            <person name="Nakamura H."/>
            <person name="Mori M."/>
            <person name="Yoshida Y."/>
            <person name="Ohtoshi R."/>
            <person name="Malay A.D."/>
            <person name="Moran D.A.P."/>
            <person name="Tomita M."/>
            <person name="Numata K."/>
            <person name="Arakawa K."/>
        </authorList>
    </citation>
    <scope>NUCLEOTIDE SEQUENCE</scope>
</reference>
<comment type="caution">
    <text evidence="1">The sequence shown here is derived from an EMBL/GenBank/DDBJ whole genome shotgun (WGS) entry which is preliminary data.</text>
</comment>
<gene>
    <name evidence="1" type="ORF">NPIL_369821</name>
</gene>
<proteinExistence type="predicted"/>
<name>A0A8X6URJ4_NEPPI</name>
<organism evidence="1 2">
    <name type="scientific">Nephila pilipes</name>
    <name type="common">Giant wood spider</name>
    <name type="synonym">Nephila maculata</name>
    <dbReference type="NCBI Taxonomy" id="299642"/>
    <lineage>
        <taxon>Eukaryota</taxon>
        <taxon>Metazoa</taxon>
        <taxon>Ecdysozoa</taxon>
        <taxon>Arthropoda</taxon>
        <taxon>Chelicerata</taxon>
        <taxon>Arachnida</taxon>
        <taxon>Araneae</taxon>
        <taxon>Araneomorphae</taxon>
        <taxon>Entelegynae</taxon>
        <taxon>Araneoidea</taxon>
        <taxon>Nephilidae</taxon>
        <taxon>Nephila</taxon>
    </lineage>
</organism>
<dbReference type="AlphaFoldDB" id="A0A8X6URJ4"/>
<evidence type="ECO:0000313" key="1">
    <source>
        <dbReference type="EMBL" id="GFU35672.1"/>
    </source>
</evidence>
<accession>A0A8X6URJ4</accession>
<keyword evidence="2" id="KW-1185">Reference proteome</keyword>
<protein>
    <submittedName>
        <fullName evidence="1">Uncharacterized protein</fullName>
    </submittedName>
</protein>